<keyword evidence="2" id="KW-1185">Reference proteome</keyword>
<gene>
    <name evidence="1" type="ORF">BVAVS116_H0010</name>
</gene>
<sequence>MDKYTEARIKESYTKSKNLFLNKILFRKRLDNYNFKDENKGFFAYASLIRGDLKNLKYNNVFSTYYYELLETIKKEKNLLNEKALNKDVI</sequence>
<evidence type="ECO:0000313" key="1">
    <source>
        <dbReference type="EMBL" id="ACN53050.1"/>
    </source>
</evidence>
<reference evidence="1 2" key="1">
    <citation type="journal article" date="2012" name="J. Bacteriol.">
        <title>Whole-Genome Sequences of Borrelia bissettii, Borrelia valaisiana, and Borrelia spielmanii.</title>
        <authorList>
            <person name="Schutzer S.E."/>
            <person name="Fraser-Liggett C.M."/>
            <person name="Qiu W.G."/>
            <person name="Kraiczy P."/>
            <person name="Mongodin E.F."/>
            <person name="Dunn J.J."/>
            <person name="Luft B.J."/>
            <person name="Casjens S.R."/>
        </authorList>
    </citation>
    <scope>NUCLEOTIDE SEQUENCE [LARGE SCALE GENOMIC DNA]</scope>
    <source>
        <strain evidence="1 2">VS116</strain>
        <plasmid evidence="1">VS116_lp28-3</plasmid>
    </source>
</reference>
<accession>C0R967</accession>
<keyword evidence="1" id="KW-0614">Plasmid</keyword>
<dbReference type="GeneID" id="63641858"/>
<protein>
    <submittedName>
        <fullName evidence="1">Uncharacterized protein</fullName>
    </submittedName>
</protein>
<dbReference type="RefSeq" id="WP_015899222.1">
    <property type="nucleotide sequence ID" value="NC_012185.1"/>
</dbReference>
<proteinExistence type="predicted"/>
<organism evidence="1 2">
    <name type="scientific">Borreliella valaisiana VS116</name>
    <dbReference type="NCBI Taxonomy" id="445987"/>
    <lineage>
        <taxon>Bacteria</taxon>
        <taxon>Pseudomonadati</taxon>
        <taxon>Spirochaetota</taxon>
        <taxon>Spirochaetia</taxon>
        <taxon>Spirochaetales</taxon>
        <taxon>Borreliaceae</taxon>
        <taxon>Borreliella</taxon>
    </lineage>
</organism>
<dbReference type="EMBL" id="CP001440">
    <property type="protein sequence ID" value="ACN53050.1"/>
    <property type="molecule type" value="Genomic_DNA"/>
</dbReference>
<dbReference type="HOGENOM" id="CLU_2435004_0_0_12"/>
<dbReference type="Proteomes" id="UP000006163">
    <property type="component" value="Plasmid VS116_lp28-3"/>
</dbReference>
<dbReference type="AlphaFoldDB" id="C0R967"/>
<evidence type="ECO:0000313" key="2">
    <source>
        <dbReference type="Proteomes" id="UP000006163"/>
    </source>
</evidence>
<name>C0R967_BORVA</name>
<geneLocation type="plasmid" evidence="1 2">
    <name>VS116_lp28-3</name>
</geneLocation>